<name>W2MAP8_PHYNI</name>
<organism evidence="1">
    <name type="scientific">Phytophthora nicotianae</name>
    <name type="common">Potato buckeye rot agent</name>
    <name type="synonym">Phytophthora parasitica</name>
    <dbReference type="NCBI Taxonomy" id="4792"/>
    <lineage>
        <taxon>Eukaryota</taxon>
        <taxon>Sar</taxon>
        <taxon>Stramenopiles</taxon>
        <taxon>Oomycota</taxon>
        <taxon>Peronosporomycetes</taxon>
        <taxon>Peronosporales</taxon>
        <taxon>Peronosporaceae</taxon>
        <taxon>Phytophthora</taxon>
    </lineage>
</organism>
<accession>W2MAP8</accession>
<dbReference type="AlphaFoldDB" id="W2MAP8"/>
<gene>
    <name evidence="1" type="ORF">L914_19390</name>
</gene>
<proteinExistence type="predicted"/>
<reference evidence="1" key="1">
    <citation type="submission" date="2013-11" db="EMBL/GenBank/DDBJ databases">
        <title>The Genome Sequence of Phytophthora parasitica IAC_01/95.</title>
        <authorList>
            <consortium name="The Broad Institute Genomics Platform"/>
            <person name="Russ C."/>
            <person name="Tyler B."/>
            <person name="Panabieres F."/>
            <person name="Shan W."/>
            <person name="Tripathy S."/>
            <person name="Grunwald N."/>
            <person name="Machado M."/>
            <person name="Johnson C.S."/>
            <person name="Arredondo F."/>
            <person name="Hong C."/>
            <person name="Coffey M."/>
            <person name="Young S.K."/>
            <person name="Zeng Q."/>
            <person name="Gargeya S."/>
            <person name="Fitzgerald M."/>
            <person name="Abouelleil A."/>
            <person name="Alvarado L."/>
            <person name="Chapman S.B."/>
            <person name="Gainer-Dewar J."/>
            <person name="Goldberg J."/>
            <person name="Griggs A."/>
            <person name="Gujja S."/>
            <person name="Hansen M."/>
            <person name="Howarth C."/>
            <person name="Imamovic A."/>
            <person name="Ireland A."/>
            <person name="Larimer J."/>
            <person name="McCowan C."/>
            <person name="Murphy C."/>
            <person name="Pearson M."/>
            <person name="Poon T.W."/>
            <person name="Priest M."/>
            <person name="Roberts A."/>
            <person name="Saif S."/>
            <person name="Shea T."/>
            <person name="Sykes S."/>
            <person name="Wortman J."/>
            <person name="Nusbaum C."/>
            <person name="Birren B."/>
        </authorList>
    </citation>
    <scope>NUCLEOTIDE SEQUENCE [LARGE SCALE GENOMIC DNA]</scope>
    <source>
        <strain evidence="1">IAC_01/95</strain>
    </source>
</reference>
<dbReference type="EMBL" id="KI696067">
    <property type="protein sequence ID" value="ETM33370.1"/>
    <property type="molecule type" value="Genomic_DNA"/>
</dbReference>
<dbReference type="VEuPathDB" id="FungiDB:PPTG_18097"/>
<protein>
    <submittedName>
        <fullName evidence="1">Uncharacterized protein</fullName>
    </submittedName>
</protein>
<sequence>MEPTPASEERLPQQEVKRLVQEAMATKGFPPVMRYPETVRGDYLLSTLFSWPILVWVPERLQPSMKPFCTISGCTCTPRVKEYKQRVVEEVDTKCHLLYVKYQCTEPTKFSFRLCRLRTYSARFGYLYIFLIF</sequence>
<dbReference type="Proteomes" id="UP000054532">
    <property type="component" value="Unassembled WGS sequence"/>
</dbReference>
<evidence type="ECO:0000313" key="1">
    <source>
        <dbReference type="EMBL" id="ETM33370.1"/>
    </source>
</evidence>